<proteinExistence type="predicted"/>
<gene>
    <name evidence="4" type="ORF">SAMN04488055_1118</name>
</gene>
<evidence type="ECO:0000259" key="2">
    <source>
        <dbReference type="Pfam" id="PF00165"/>
    </source>
</evidence>
<dbReference type="Pfam" id="PF02311">
    <property type="entry name" value="AraC_binding"/>
    <property type="match status" value="1"/>
</dbReference>
<name>A0A1N6DVT2_9BACT</name>
<reference evidence="4 5" key="1">
    <citation type="submission" date="2016-11" db="EMBL/GenBank/DDBJ databases">
        <authorList>
            <person name="Jaros S."/>
            <person name="Januszkiewicz K."/>
            <person name="Wedrychowicz H."/>
        </authorList>
    </citation>
    <scope>NUCLEOTIDE SEQUENCE [LARGE SCALE GENOMIC DNA]</scope>
    <source>
        <strain evidence="4 5">DSM 24787</strain>
    </source>
</reference>
<dbReference type="SUPFAM" id="SSF51215">
    <property type="entry name" value="Regulatory protein AraC"/>
    <property type="match status" value="1"/>
</dbReference>
<dbReference type="AlphaFoldDB" id="A0A1N6DVT2"/>
<dbReference type="GO" id="GO:0043565">
    <property type="term" value="F:sequence-specific DNA binding"/>
    <property type="evidence" value="ECO:0007669"/>
    <property type="project" value="InterPro"/>
</dbReference>
<dbReference type="GO" id="GO:0003700">
    <property type="term" value="F:DNA-binding transcription factor activity"/>
    <property type="evidence" value="ECO:0007669"/>
    <property type="project" value="InterPro"/>
</dbReference>
<dbReference type="Pfam" id="PF00165">
    <property type="entry name" value="HTH_AraC"/>
    <property type="match status" value="1"/>
</dbReference>
<dbReference type="InterPro" id="IPR037923">
    <property type="entry name" value="HTH-like"/>
</dbReference>
<dbReference type="InterPro" id="IPR003313">
    <property type="entry name" value="AraC-bd"/>
</dbReference>
<evidence type="ECO:0000259" key="3">
    <source>
        <dbReference type="Pfam" id="PF02311"/>
    </source>
</evidence>
<feature type="domain" description="HTH araC/xylS-type" evidence="2">
    <location>
        <begin position="223"/>
        <end position="256"/>
    </location>
</feature>
<organism evidence="4 5">
    <name type="scientific">Chitinophaga niabensis</name>
    <dbReference type="NCBI Taxonomy" id="536979"/>
    <lineage>
        <taxon>Bacteria</taxon>
        <taxon>Pseudomonadati</taxon>
        <taxon>Bacteroidota</taxon>
        <taxon>Chitinophagia</taxon>
        <taxon>Chitinophagales</taxon>
        <taxon>Chitinophagaceae</taxon>
        <taxon>Chitinophaga</taxon>
    </lineage>
</organism>
<dbReference type="STRING" id="536979.SAMN04488055_1118"/>
<keyword evidence="5" id="KW-1185">Reference proteome</keyword>
<dbReference type="InterPro" id="IPR018060">
    <property type="entry name" value="HTH_AraC"/>
</dbReference>
<protein>
    <submittedName>
        <fullName evidence="4">AraC-like ligand binding domain-containing protein</fullName>
    </submittedName>
</protein>
<dbReference type="Proteomes" id="UP000185003">
    <property type="component" value="Unassembled WGS sequence"/>
</dbReference>
<evidence type="ECO:0000313" key="5">
    <source>
        <dbReference type="Proteomes" id="UP000185003"/>
    </source>
</evidence>
<accession>A0A1N6DVT2</accession>
<keyword evidence="1" id="KW-0238">DNA-binding</keyword>
<evidence type="ECO:0000313" key="4">
    <source>
        <dbReference type="EMBL" id="SIN74905.1"/>
    </source>
</evidence>
<dbReference type="Gene3D" id="1.10.10.60">
    <property type="entry name" value="Homeodomain-like"/>
    <property type="match status" value="1"/>
</dbReference>
<sequence length="270" mass="31082">MVALYQLAESGNTYLPPSHNLPLSYTEQIRIAEPAHFSVFRLDEYPGNQAYEANRSDLYKIMLLTKGRSQFHYHEQPFHAVADCLLFLKPVEITSWKNTTAEQEGYYCIFNPSFFAFNAMHLKTLQDNMLFNDPVLRLGPAQAAIFRDLFIKLHQEFNNILQYNTEMLRLYLHIMLIEAGRAYDHQAAQLKASSEAARMAERFQQLLEEEVAKVMQGQVLRMKTVKQLADQLAVHPAYLNTCVKSITGKTPGEFIKSRLRHEALQSQAVH</sequence>
<feature type="domain" description="AraC-type arabinose-binding/dimerisation" evidence="3">
    <location>
        <begin position="38"/>
        <end position="160"/>
    </location>
</feature>
<dbReference type="EMBL" id="FSRA01000001">
    <property type="protein sequence ID" value="SIN74905.1"/>
    <property type="molecule type" value="Genomic_DNA"/>
</dbReference>
<evidence type="ECO:0000256" key="1">
    <source>
        <dbReference type="ARBA" id="ARBA00023125"/>
    </source>
</evidence>